<evidence type="ECO:0000256" key="1">
    <source>
        <dbReference type="SAM" id="Phobius"/>
    </source>
</evidence>
<dbReference type="InterPro" id="IPR029069">
    <property type="entry name" value="HotDog_dom_sf"/>
</dbReference>
<dbReference type="Pfam" id="PF14539">
    <property type="entry name" value="DUF4442"/>
    <property type="match status" value="1"/>
</dbReference>
<proteinExistence type="predicted"/>
<protein>
    <submittedName>
        <fullName evidence="2">DUF4442 domain-containing protein</fullName>
    </submittedName>
</protein>
<dbReference type="Gene3D" id="3.10.129.10">
    <property type="entry name" value="Hotdog Thioesterase"/>
    <property type="match status" value="1"/>
</dbReference>
<dbReference type="Proteomes" id="UP000605201">
    <property type="component" value="Unassembled WGS sequence"/>
</dbReference>
<name>A0A8J6NU95_9BACT</name>
<gene>
    <name evidence="2" type="ORF">H8D96_11225</name>
</gene>
<dbReference type="CDD" id="cd03443">
    <property type="entry name" value="PaaI_thioesterase"/>
    <property type="match status" value="1"/>
</dbReference>
<keyword evidence="1" id="KW-0472">Membrane</keyword>
<reference evidence="2 3" key="1">
    <citation type="submission" date="2020-08" db="EMBL/GenBank/DDBJ databases">
        <title>Bridging the membrane lipid divide: bacteria of the FCB group superphylum have the potential to synthesize archaeal ether lipids.</title>
        <authorList>
            <person name="Villanueva L."/>
            <person name="Von Meijenfeldt F.A.B."/>
            <person name="Westbye A.B."/>
            <person name="Yadav S."/>
            <person name="Hopmans E.C."/>
            <person name="Dutilh B.E."/>
            <person name="Sinninghe Damste J.S."/>
        </authorList>
    </citation>
    <scope>NUCLEOTIDE SEQUENCE [LARGE SCALE GENOMIC DNA]</scope>
    <source>
        <strain evidence="2">NIOZ-UU17</strain>
    </source>
</reference>
<accession>A0A8J6NU95</accession>
<feature type="transmembrane region" description="Helical" evidence="1">
    <location>
        <begin position="47"/>
        <end position="71"/>
    </location>
</feature>
<dbReference type="InterPro" id="IPR027961">
    <property type="entry name" value="DUF4442"/>
</dbReference>
<organism evidence="2 3">
    <name type="scientific">Candidatus Desulfatibia vada</name>
    <dbReference type="NCBI Taxonomy" id="2841696"/>
    <lineage>
        <taxon>Bacteria</taxon>
        <taxon>Pseudomonadati</taxon>
        <taxon>Thermodesulfobacteriota</taxon>
        <taxon>Desulfobacteria</taxon>
        <taxon>Desulfobacterales</taxon>
        <taxon>Desulfobacterales incertae sedis</taxon>
        <taxon>Candidatus Desulfatibia</taxon>
    </lineage>
</organism>
<comment type="caution">
    <text evidence="2">The sequence shown here is derived from an EMBL/GenBank/DDBJ whole genome shotgun (WGS) entry which is preliminary data.</text>
</comment>
<dbReference type="EMBL" id="JACNIG010000226">
    <property type="protein sequence ID" value="MBC8432478.1"/>
    <property type="molecule type" value="Genomic_DNA"/>
</dbReference>
<keyword evidence="1" id="KW-1133">Transmembrane helix</keyword>
<dbReference type="AlphaFoldDB" id="A0A8J6NU95"/>
<feature type="transmembrane region" description="Helical" evidence="1">
    <location>
        <begin position="6"/>
        <end position="26"/>
    </location>
</feature>
<dbReference type="SUPFAM" id="SSF54637">
    <property type="entry name" value="Thioesterase/thiol ester dehydrase-isomerase"/>
    <property type="match status" value="1"/>
</dbReference>
<sequence>MQATLLLRYFGFFKIPLLFFVKPSVVELSDNRIVVKIPLRRRTRNHLGSMYFGALAIGADCAAGLIAMRLIQKSSQNISLVFKSMDAEFLKRAEGDVYFTCEQGAEIADLVSSAVDSTDRVEALVHVTAKVPDKFGEEPVARFSLVLSLKKK</sequence>
<keyword evidence="1" id="KW-0812">Transmembrane</keyword>
<evidence type="ECO:0000313" key="2">
    <source>
        <dbReference type="EMBL" id="MBC8432478.1"/>
    </source>
</evidence>
<evidence type="ECO:0000313" key="3">
    <source>
        <dbReference type="Proteomes" id="UP000605201"/>
    </source>
</evidence>